<keyword evidence="3" id="KW-1185">Reference proteome</keyword>
<dbReference type="Proteomes" id="UP001183610">
    <property type="component" value="Unassembled WGS sequence"/>
</dbReference>
<gene>
    <name evidence="2" type="ORF">RM698_18655</name>
</gene>
<dbReference type="EMBL" id="JAVRET010000042">
    <property type="protein sequence ID" value="MDT0411062.1"/>
    <property type="molecule type" value="Genomic_DNA"/>
</dbReference>
<comment type="caution">
    <text evidence="2">The sequence shown here is derived from an EMBL/GenBank/DDBJ whole genome shotgun (WGS) entry which is preliminary data.</text>
</comment>
<evidence type="ECO:0000313" key="3">
    <source>
        <dbReference type="Proteomes" id="UP001183610"/>
    </source>
</evidence>
<reference evidence="3" key="1">
    <citation type="submission" date="2023-07" db="EMBL/GenBank/DDBJ databases">
        <title>30 novel species of actinomycetes from the DSMZ collection.</title>
        <authorList>
            <person name="Nouioui I."/>
        </authorList>
    </citation>
    <scope>NUCLEOTIDE SEQUENCE [LARGE SCALE GENOMIC DNA]</scope>
    <source>
        <strain evidence="3">DSM 41979</strain>
    </source>
</reference>
<name>A0ABU2R300_9ACTN</name>
<dbReference type="RefSeq" id="WP_010269419.1">
    <property type="nucleotide sequence ID" value="NZ_JAVRET010000042.1"/>
</dbReference>
<evidence type="ECO:0000256" key="1">
    <source>
        <dbReference type="SAM" id="MobiDB-lite"/>
    </source>
</evidence>
<sequence>MRDSIARALCWVLCLLFPRPRPGRHSAAHFAFVQAESQVAARAALRDSPWRRAWTGPTKADVTSYFARHADCNSPDALAELRAIRERRRAAALATVGLDYPYTYPGAHTPPAAAPPRHRPTRREDSPEPAVSSGFR</sequence>
<proteinExistence type="predicted"/>
<protein>
    <submittedName>
        <fullName evidence="2">Uncharacterized protein</fullName>
    </submittedName>
</protein>
<organism evidence="2 3">
    <name type="scientific">Streptomyces evansiae</name>
    <dbReference type="NCBI Taxonomy" id="3075535"/>
    <lineage>
        <taxon>Bacteria</taxon>
        <taxon>Bacillati</taxon>
        <taxon>Actinomycetota</taxon>
        <taxon>Actinomycetes</taxon>
        <taxon>Kitasatosporales</taxon>
        <taxon>Streptomycetaceae</taxon>
        <taxon>Streptomyces</taxon>
    </lineage>
</organism>
<evidence type="ECO:0000313" key="2">
    <source>
        <dbReference type="EMBL" id="MDT0411062.1"/>
    </source>
</evidence>
<feature type="region of interest" description="Disordered" evidence="1">
    <location>
        <begin position="103"/>
        <end position="136"/>
    </location>
</feature>
<accession>A0ABU2R300</accession>